<proteinExistence type="predicted"/>
<name>A0ABR7FRV8_9FIRM</name>
<protein>
    <recommendedName>
        <fullName evidence="3">Antirestriction protein ArdA</fullName>
    </recommendedName>
</protein>
<accession>A0ABR7FRV8</accession>
<dbReference type="RefSeq" id="WP_024727362.1">
    <property type="nucleotide sequence ID" value="NZ_JACOOS010000005.1"/>
</dbReference>
<sequence>MTRGFIYEINTKSWPFDDGLQYMKESDLYEYCGQEFEYINAVAKEEGKEARNDLLQVLKNFGFTIQDTPDGTCIIASKESKKAYFSECFSQFKQKAADISLEDFASNSKPYDIQHLIDDRYSDAVYLDGGCFYTMDQFIRNMEEGKEYYLGNICLMH</sequence>
<dbReference type="Proteomes" id="UP000635828">
    <property type="component" value="Unassembled WGS sequence"/>
</dbReference>
<evidence type="ECO:0000313" key="1">
    <source>
        <dbReference type="EMBL" id="MBC5677191.1"/>
    </source>
</evidence>
<reference evidence="1 2" key="1">
    <citation type="submission" date="2020-08" db="EMBL/GenBank/DDBJ databases">
        <title>Genome public.</title>
        <authorList>
            <person name="Liu C."/>
            <person name="Sun Q."/>
        </authorList>
    </citation>
    <scope>NUCLEOTIDE SEQUENCE [LARGE SCALE GENOMIC DNA]</scope>
    <source>
        <strain evidence="1 2">NSJ-7</strain>
    </source>
</reference>
<gene>
    <name evidence="1" type="ORF">H8S22_06095</name>
</gene>
<keyword evidence="2" id="KW-1185">Reference proteome</keyword>
<evidence type="ECO:0000313" key="2">
    <source>
        <dbReference type="Proteomes" id="UP000635828"/>
    </source>
</evidence>
<dbReference type="EMBL" id="JACOOS010000005">
    <property type="protein sequence ID" value="MBC5677191.1"/>
    <property type="molecule type" value="Genomic_DNA"/>
</dbReference>
<comment type="caution">
    <text evidence="1">The sequence shown here is derived from an EMBL/GenBank/DDBJ whole genome shotgun (WGS) entry which is preliminary data.</text>
</comment>
<evidence type="ECO:0008006" key="3">
    <source>
        <dbReference type="Google" id="ProtNLM"/>
    </source>
</evidence>
<organism evidence="1 2">
    <name type="scientific">Anaerostipes hominis</name>
    <name type="common">ex Liu et al. 2021</name>
    <dbReference type="NCBI Taxonomy" id="2763018"/>
    <lineage>
        <taxon>Bacteria</taxon>
        <taxon>Bacillati</taxon>
        <taxon>Bacillota</taxon>
        <taxon>Clostridia</taxon>
        <taxon>Lachnospirales</taxon>
        <taxon>Lachnospiraceae</taxon>
        <taxon>Anaerostipes</taxon>
    </lineage>
</organism>